<accession>A0ABD2D9A0</accession>
<dbReference type="GO" id="GO:0005654">
    <property type="term" value="C:nucleoplasm"/>
    <property type="evidence" value="ECO:0007669"/>
    <property type="project" value="UniProtKB-ARBA"/>
</dbReference>
<dbReference type="GO" id="GO:0007507">
    <property type="term" value="P:heart development"/>
    <property type="evidence" value="ECO:0007669"/>
    <property type="project" value="UniProtKB-ARBA"/>
</dbReference>
<dbReference type="GO" id="GO:0009653">
    <property type="term" value="P:anatomical structure morphogenesis"/>
    <property type="evidence" value="ECO:0007669"/>
    <property type="project" value="UniProtKB-ARBA"/>
</dbReference>
<name>A0ABD2D9A0_DAUMA</name>
<keyword evidence="4 11" id="KW-0863">Zinc-finger</keyword>
<keyword evidence="6" id="KW-0805">Transcription regulation</keyword>
<feature type="domain" description="GATA-type" evidence="13">
    <location>
        <begin position="183"/>
        <end position="237"/>
    </location>
</feature>
<keyword evidence="2 11" id="KW-0479">Metal-binding</keyword>
<dbReference type="FunFam" id="3.30.50.10:FF:000032">
    <property type="entry name" value="Transcription factor GATA-3"/>
    <property type="match status" value="1"/>
</dbReference>
<dbReference type="SMART" id="SM00401">
    <property type="entry name" value="ZnF_GATA"/>
    <property type="match status" value="2"/>
</dbReference>
<evidence type="ECO:0000256" key="10">
    <source>
        <dbReference type="ARBA" id="ARBA00023242"/>
    </source>
</evidence>
<dbReference type="AlphaFoldDB" id="A0ABD2D9A0"/>
<evidence type="ECO:0000259" key="13">
    <source>
        <dbReference type="PROSITE" id="PS50114"/>
    </source>
</evidence>
<evidence type="ECO:0000256" key="8">
    <source>
        <dbReference type="ARBA" id="ARBA00023159"/>
    </source>
</evidence>
<dbReference type="FunFam" id="3.30.50.10:FF:000001">
    <property type="entry name" value="GATA transcription factor (GATAd)"/>
    <property type="match status" value="1"/>
</dbReference>
<evidence type="ECO:0000256" key="1">
    <source>
        <dbReference type="ARBA" id="ARBA00004123"/>
    </source>
</evidence>
<dbReference type="GO" id="GO:0003700">
    <property type="term" value="F:DNA-binding transcription factor activity"/>
    <property type="evidence" value="ECO:0007669"/>
    <property type="project" value="UniProtKB-ARBA"/>
</dbReference>
<feature type="zinc finger region" description="GATA-type 2" evidence="11">
    <location>
        <begin position="243"/>
        <end position="267"/>
    </location>
</feature>
<dbReference type="GO" id="GO:0009888">
    <property type="term" value="P:tissue development"/>
    <property type="evidence" value="ECO:0007669"/>
    <property type="project" value="UniProtKB-ARBA"/>
</dbReference>
<feature type="zinc finger region" description="GATA-type 1" evidence="11">
    <location>
        <begin position="189"/>
        <end position="213"/>
    </location>
</feature>
<feature type="compositionally biased region" description="Basic residues" evidence="12">
    <location>
        <begin position="289"/>
        <end position="298"/>
    </location>
</feature>
<sequence>MYQSLALAASPSQAAYADSSAFLHAPGAGSPMFMPPARVPSVLPYLQACEPGPQPPALAAHSGWAQAAAADSSAFGSGSPHPPAAQPPGATAFSFPHSPPGPGSGGGAGSRDGSAYQGALLAREQYSVPLARPVSASYPTGYSAYVSPDVAPSWTAGPFERSVLHGLPGRRATFVSDFLEEFPGESRECVNCGALSTPLWRRDGTGHYLCNACGLYHKMNGVNRPLVRPQKRLSSTRRAGLCCTNCHTTNTTLWRRNSEGEPVCNACGLYMKLHGVPRPLAMKKESIQTRKRKPKNVSKTKGSSGSTANTTASPSAATTADSSAATLKPEPSLASPMCPGPSVTSQASGQTDDSLAPSHLEFKFETEDFAFPSTALGPQAGLSGALRQEAWCALALA</sequence>
<feature type="region of interest" description="Disordered" evidence="12">
    <location>
        <begin position="71"/>
        <end position="114"/>
    </location>
</feature>
<feature type="compositionally biased region" description="Polar residues" evidence="12">
    <location>
        <begin position="342"/>
        <end position="353"/>
    </location>
</feature>
<dbReference type="InterPro" id="IPR008013">
    <property type="entry name" value="GATA_N"/>
</dbReference>
<reference evidence="14 15" key="1">
    <citation type="journal article" date="2024" name="G3 (Bethesda)">
        <title>A hybrid genome assembly of the endangered aye-aye (Daubentonia madagascariensis).</title>
        <authorList>
            <person name="Versoza C.J."/>
            <person name="Pfeifer S.P."/>
        </authorList>
    </citation>
    <scope>NUCLEOTIDE SEQUENCE [LARGE SCALE GENOMIC DNA]</scope>
    <source>
        <strain evidence="14">6821</strain>
    </source>
</reference>
<dbReference type="PROSITE" id="PS00344">
    <property type="entry name" value="GATA_ZN_FINGER_1"/>
    <property type="match status" value="2"/>
</dbReference>
<comment type="subcellular location">
    <subcellularLocation>
        <location evidence="1">Nucleus</location>
    </subcellularLocation>
</comment>
<dbReference type="GO" id="GO:0030154">
    <property type="term" value="P:cell differentiation"/>
    <property type="evidence" value="ECO:0007669"/>
    <property type="project" value="UniProtKB-ARBA"/>
</dbReference>
<dbReference type="InterPro" id="IPR016375">
    <property type="entry name" value="TF_GATA_4/5/6"/>
</dbReference>
<keyword evidence="15" id="KW-1185">Reference proteome</keyword>
<dbReference type="InterPro" id="IPR039355">
    <property type="entry name" value="Transcription_factor_GATA"/>
</dbReference>
<evidence type="ECO:0000313" key="14">
    <source>
        <dbReference type="EMBL" id="KAL2763478.1"/>
    </source>
</evidence>
<dbReference type="InterPro" id="IPR013088">
    <property type="entry name" value="Znf_NHR/GATA"/>
</dbReference>
<dbReference type="InterPro" id="IPR000679">
    <property type="entry name" value="Znf_GATA"/>
</dbReference>
<evidence type="ECO:0000256" key="11">
    <source>
        <dbReference type="PIRSR" id="PIRSR003028-1"/>
    </source>
</evidence>
<evidence type="ECO:0000256" key="2">
    <source>
        <dbReference type="ARBA" id="ARBA00022723"/>
    </source>
</evidence>
<keyword evidence="7" id="KW-0238">DNA-binding</keyword>
<dbReference type="PIRSF" id="PIRSF003028">
    <property type="entry name" value="TF_GATA_4/5/6"/>
    <property type="match status" value="1"/>
</dbReference>
<dbReference type="Proteomes" id="UP001610411">
    <property type="component" value="Unassembled WGS sequence"/>
</dbReference>
<dbReference type="GO" id="GO:0008270">
    <property type="term" value="F:zinc ion binding"/>
    <property type="evidence" value="ECO:0007669"/>
    <property type="project" value="UniProtKB-KW"/>
</dbReference>
<evidence type="ECO:0000313" key="15">
    <source>
        <dbReference type="Proteomes" id="UP001610411"/>
    </source>
</evidence>
<evidence type="ECO:0000256" key="7">
    <source>
        <dbReference type="ARBA" id="ARBA00023125"/>
    </source>
</evidence>
<evidence type="ECO:0000256" key="9">
    <source>
        <dbReference type="ARBA" id="ARBA00023163"/>
    </source>
</evidence>
<evidence type="ECO:0000256" key="5">
    <source>
        <dbReference type="ARBA" id="ARBA00022833"/>
    </source>
</evidence>
<gene>
    <name evidence="14" type="ORF">WCI35_028958</name>
</gene>
<feature type="region of interest" description="Disordered" evidence="12">
    <location>
        <begin position="285"/>
        <end position="354"/>
    </location>
</feature>
<evidence type="ECO:0000256" key="6">
    <source>
        <dbReference type="ARBA" id="ARBA00023015"/>
    </source>
</evidence>
<dbReference type="PANTHER" id="PTHR10071">
    <property type="entry name" value="TRANSCRIPTION FACTOR GATA FAMILY MEMBER"/>
    <property type="match status" value="1"/>
</dbReference>
<evidence type="ECO:0000256" key="4">
    <source>
        <dbReference type="ARBA" id="ARBA00022771"/>
    </source>
</evidence>
<dbReference type="Gene3D" id="3.30.50.10">
    <property type="entry name" value="Erythroid Transcription Factor GATA-1, subunit A"/>
    <property type="match status" value="2"/>
</dbReference>
<dbReference type="SUPFAM" id="SSF57716">
    <property type="entry name" value="Glucocorticoid receptor-like (DNA-binding domain)"/>
    <property type="match status" value="2"/>
</dbReference>
<feature type="compositionally biased region" description="Low complexity" evidence="12">
    <location>
        <begin position="299"/>
        <end position="326"/>
    </location>
</feature>
<dbReference type="CDD" id="cd00202">
    <property type="entry name" value="ZnF_GATA"/>
    <property type="match status" value="2"/>
</dbReference>
<organism evidence="14 15">
    <name type="scientific">Daubentonia madagascariensis</name>
    <name type="common">Aye-aye</name>
    <name type="synonym">Sciurus madagascariensis</name>
    <dbReference type="NCBI Taxonomy" id="31869"/>
    <lineage>
        <taxon>Eukaryota</taxon>
        <taxon>Metazoa</taxon>
        <taxon>Chordata</taxon>
        <taxon>Craniata</taxon>
        <taxon>Vertebrata</taxon>
        <taxon>Euteleostomi</taxon>
        <taxon>Mammalia</taxon>
        <taxon>Eutheria</taxon>
        <taxon>Euarchontoglires</taxon>
        <taxon>Primates</taxon>
        <taxon>Strepsirrhini</taxon>
        <taxon>Chiromyiformes</taxon>
        <taxon>Daubentoniidae</taxon>
        <taxon>Daubentonia</taxon>
    </lineage>
</organism>
<dbReference type="Pfam" id="PF05349">
    <property type="entry name" value="GATA-N"/>
    <property type="match status" value="1"/>
</dbReference>
<dbReference type="GO" id="GO:0000976">
    <property type="term" value="F:transcription cis-regulatory region binding"/>
    <property type="evidence" value="ECO:0007669"/>
    <property type="project" value="UniProtKB-ARBA"/>
</dbReference>
<dbReference type="Pfam" id="PF00320">
    <property type="entry name" value="GATA"/>
    <property type="match status" value="2"/>
</dbReference>
<keyword evidence="10" id="KW-0539">Nucleus</keyword>
<dbReference type="PRINTS" id="PR00619">
    <property type="entry name" value="GATAZNFINGER"/>
</dbReference>
<evidence type="ECO:0000256" key="3">
    <source>
        <dbReference type="ARBA" id="ARBA00022737"/>
    </source>
</evidence>
<keyword evidence="8" id="KW-0010">Activator</keyword>
<proteinExistence type="predicted"/>
<feature type="domain" description="GATA-type" evidence="13">
    <location>
        <begin position="237"/>
        <end position="290"/>
    </location>
</feature>
<protein>
    <submittedName>
        <fullName evidence="14">Transcription factor GATA-5</fullName>
    </submittedName>
</protein>
<dbReference type="EMBL" id="JBFSEQ010000012">
    <property type="protein sequence ID" value="KAL2763478.1"/>
    <property type="molecule type" value="Genomic_DNA"/>
</dbReference>
<dbReference type="GO" id="GO:0045944">
    <property type="term" value="P:positive regulation of transcription by RNA polymerase II"/>
    <property type="evidence" value="ECO:0007669"/>
    <property type="project" value="UniProtKB-ARBA"/>
</dbReference>
<evidence type="ECO:0000256" key="12">
    <source>
        <dbReference type="SAM" id="MobiDB-lite"/>
    </source>
</evidence>
<keyword evidence="3" id="KW-0677">Repeat</keyword>
<comment type="caution">
    <text evidence="14">The sequence shown here is derived from an EMBL/GenBank/DDBJ whole genome shotgun (WGS) entry which is preliminary data.</text>
</comment>
<keyword evidence="5 11" id="KW-0862">Zinc</keyword>
<dbReference type="PANTHER" id="PTHR10071:SF289">
    <property type="entry name" value="TRANSCRIPTION FACTOR GATA-5"/>
    <property type="match status" value="1"/>
</dbReference>
<keyword evidence="9" id="KW-0804">Transcription</keyword>
<dbReference type="PROSITE" id="PS50114">
    <property type="entry name" value="GATA_ZN_FINGER_2"/>
    <property type="match status" value="2"/>
</dbReference>